<dbReference type="PANTHER" id="PTHR42765:SF1">
    <property type="entry name" value="ISOLEUCINE--TRNA LIGASE, MITOCHONDRIAL"/>
    <property type="match status" value="1"/>
</dbReference>
<dbReference type="GO" id="GO:0005524">
    <property type="term" value="F:ATP binding"/>
    <property type="evidence" value="ECO:0007669"/>
    <property type="project" value="UniProtKB-KW"/>
</dbReference>
<organism evidence="9 10">
    <name type="scientific">Ambispora gerdemannii</name>
    <dbReference type="NCBI Taxonomy" id="144530"/>
    <lineage>
        <taxon>Eukaryota</taxon>
        <taxon>Fungi</taxon>
        <taxon>Fungi incertae sedis</taxon>
        <taxon>Mucoromycota</taxon>
        <taxon>Glomeromycotina</taxon>
        <taxon>Glomeromycetes</taxon>
        <taxon>Archaeosporales</taxon>
        <taxon>Ambisporaceae</taxon>
        <taxon>Ambispora</taxon>
    </lineage>
</organism>
<dbReference type="InterPro" id="IPR009080">
    <property type="entry name" value="tRNAsynth_Ia_anticodon-bd"/>
</dbReference>
<evidence type="ECO:0000256" key="4">
    <source>
        <dbReference type="ARBA" id="ARBA00022840"/>
    </source>
</evidence>
<keyword evidence="4" id="KW-0067">ATP-binding</keyword>
<evidence type="ECO:0000313" key="10">
    <source>
        <dbReference type="Proteomes" id="UP000789831"/>
    </source>
</evidence>
<dbReference type="GO" id="GO:0032543">
    <property type="term" value="P:mitochondrial translation"/>
    <property type="evidence" value="ECO:0007669"/>
    <property type="project" value="TreeGrafter"/>
</dbReference>
<dbReference type="Gene3D" id="3.40.50.620">
    <property type="entry name" value="HUPs"/>
    <property type="match status" value="1"/>
</dbReference>
<proteinExistence type="predicted"/>
<dbReference type="CDD" id="cd07960">
    <property type="entry name" value="Anticodon_Ia_Ile_BEm"/>
    <property type="match status" value="1"/>
</dbReference>
<dbReference type="GO" id="GO:0005739">
    <property type="term" value="C:mitochondrion"/>
    <property type="evidence" value="ECO:0007669"/>
    <property type="project" value="TreeGrafter"/>
</dbReference>
<keyword evidence="2" id="KW-0436">Ligase</keyword>
<dbReference type="GO" id="GO:0004822">
    <property type="term" value="F:isoleucine-tRNA ligase activity"/>
    <property type="evidence" value="ECO:0007669"/>
    <property type="project" value="TreeGrafter"/>
</dbReference>
<reference evidence="9" key="1">
    <citation type="submission" date="2021-06" db="EMBL/GenBank/DDBJ databases">
        <authorList>
            <person name="Kallberg Y."/>
            <person name="Tangrot J."/>
            <person name="Rosling A."/>
        </authorList>
    </citation>
    <scope>NUCLEOTIDE SEQUENCE</scope>
    <source>
        <strain evidence="9">MT106</strain>
    </source>
</reference>
<comment type="caution">
    <text evidence="9">The sequence shown here is derived from an EMBL/GenBank/DDBJ whole genome shotgun (WGS) entry which is preliminary data.</text>
</comment>
<feature type="domain" description="Methionyl/Valyl/Leucyl/Isoleucyl-tRNA synthetase anticodon-binding" evidence="8">
    <location>
        <begin position="307"/>
        <end position="461"/>
    </location>
</feature>
<keyword evidence="3" id="KW-0547">Nucleotide-binding</keyword>
<dbReference type="Pfam" id="PF08264">
    <property type="entry name" value="Anticodon_1"/>
    <property type="match status" value="1"/>
</dbReference>
<dbReference type="InterPro" id="IPR050081">
    <property type="entry name" value="Ile-tRNA_ligase"/>
</dbReference>
<feature type="non-terminal residue" evidence="9">
    <location>
        <position position="562"/>
    </location>
</feature>
<name>A0A9N9GSY5_9GLOM</name>
<dbReference type="GO" id="GO:0002161">
    <property type="term" value="F:aminoacyl-tRNA deacylase activity"/>
    <property type="evidence" value="ECO:0007669"/>
    <property type="project" value="InterPro"/>
</dbReference>
<evidence type="ECO:0000259" key="7">
    <source>
        <dbReference type="Pfam" id="PF00133"/>
    </source>
</evidence>
<keyword evidence="10" id="KW-1185">Reference proteome</keyword>
<evidence type="ECO:0000256" key="5">
    <source>
        <dbReference type="ARBA" id="ARBA00022917"/>
    </source>
</evidence>
<dbReference type="InterPro" id="IPR009008">
    <property type="entry name" value="Val/Leu/Ile-tRNA-synth_edit"/>
</dbReference>
<keyword evidence="5" id="KW-0648">Protein biosynthesis</keyword>
<dbReference type="GO" id="GO:0006428">
    <property type="term" value="P:isoleucyl-tRNA aminoacylation"/>
    <property type="evidence" value="ECO:0007669"/>
    <property type="project" value="TreeGrafter"/>
</dbReference>
<keyword evidence="6" id="KW-0030">Aminoacyl-tRNA synthetase</keyword>
<gene>
    <name evidence="9" type="ORF">AGERDE_LOCUS10199</name>
</gene>
<dbReference type="SUPFAM" id="SSF47323">
    <property type="entry name" value="Anticodon-binding domain of a subclass of class I aminoacyl-tRNA synthetases"/>
    <property type="match status" value="1"/>
</dbReference>
<dbReference type="EMBL" id="CAJVPL010002998">
    <property type="protein sequence ID" value="CAG8624075.1"/>
    <property type="molecule type" value="Genomic_DNA"/>
</dbReference>
<dbReference type="SUPFAM" id="SSF50677">
    <property type="entry name" value="ValRS/IleRS/LeuRS editing domain"/>
    <property type="match status" value="1"/>
</dbReference>
<evidence type="ECO:0000259" key="8">
    <source>
        <dbReference type="Pfam" id="PF08264"/>
    </source>
</evidence>
<evidence type="ECO:0000256" key="2">
    <source>
        <dbReference type="ARBA" id="ARBA00022598"/>
    </source>
</evidence>
<dbReference type="PANTHER" id="PTHR42765">
    <property type="entry name" value="SOLEUCYL-TRNA SYNTHETASE"/>
    <property type="match status" value="1"/>
</dbReference>
<dbReference type="AlphaFoldDB" id="A0A9N9GSY5"/>
<sequence>TKSSQGLVHIAPGHGMEDYETCRELNLDAFCPVDDFGRFTSEVGELSFEGKAVLTEGTTAVIEYLNANKILLKEQKHTHKYPYDWRTKKPIILRATSQWFANVKDIQQKAIVRSWGVPIPVLYDSETDVALLTDISVQYLIEIIKKHGSDGWWTSDERELVAPEYRDNGIIYKRGIVTMDVWFDSGVSWTLIEEMFKRSGGEPIADLYLEGSDQHLAVSDKPPYSTIITHGFILDEKGRKMSKSLGNVVEPKTITQGGKNLQTHPPFLMVDSMRKYRNTVRFMLGNLNDFNYKDQVKIELLKPIDCYLLHQVYIFGEQVNQAYAEFSISQIVQALNNFTNVNLSAFYFEIVKDRLYADHANGLSRRAVQTVLYQILNVYALSLAPIVPHLAEEIYENYKIIGPISHNSVFQLGWYHLEEWNNPSIASEFEILRDRRNEVNYLLEMARQDKMIKSSLEANVYLHVIDENSTLNKLLRNQESDLPSFFITSSAKLLTNSEHLAMVNSTNSQENSQYEKRIKIVNGTECDVLVKKATLNKCSRCWNYLAINVNELCKRCNDVLMA</sequence>
<dbReference type="OrthoDB" id="10264412at2759"/>
<dbReference type="InterPro" id="IPR002300">
    <property type="entry name" value="aa-tRNA-synth_Ia"/>
</dbReference>
<dbReference type="Pfam" id="PF00133">
    <property type="entry name" value="tRNA-synt_1"/>
    <property type="match status" value="1"/>
</dbReference>
<dbReference type="Gene3D" id="1.10.730.20">
    <property type="match status" value="1"/>
</dbReference>
<evidence type="ECO:0000256" key="6">
    <source>
        <dbReference type="ARBA" id="ARBA00023146"/>
    </source>
</evidence>
<dbReference type="Proteomes" id="UP000789831">
    <property type="component" value="Unassembled WGS sequence"/>
</dbReference>
<dbReference type="InterPro" id="IPR033708">
    <property type="entry name" value="Anticodon_Ile_BEm"/>
</dbReference>
<feature type="domain" description="Aminoacyl-tRNA synthetase class Ia" evidence="7">
    <location>
        <begin position="97"/>
        <end position="267"/>
    </location>
</feature>
<dbReference type="InterPro" id="IPR014729">
    <property type="entry name" value="Rossmann-like_a/b/a_fold"/>
</dbReference>
<protein>
    <submittedName>
        <fullName evidence="9">4995_t:CDS:1</fullName>
    </submittedName>
</protein>
<comment type="subcellular location">
    <subcellularLocation>
        <location evidence="1">Cytoplasm</location>
    </subcellularLocation>
</comment>
<accession>A0A9N9GSY5</accession>
<evidence type="ECO:0000313" key="9">
    <source>
        <dbReference type="EMBL" id="CAG8624075.1"/>
    </source>
</evidence>
<evidence type="ECO:0000256" key="1">
    <source>
        <dbReference type="ARBA" id="ARBA00004496"/>
    </source>
</evidence>
<dbReference type="Gene3D" id="3.90.740.10">
    <property type="entry name" value="Valyl/Leucyl/Isoleucyl-tRNA synthetase, editing domain"/>
    <property type="match status" value="1"/>
</dbReference>
<dbReference type="InterPro" id="IPR013155">
    <property type="entry name" value="M/V/L/I-tRNA-synth_anticd-bd"/>
</dbReference>
<dbReference type="SUPFAM" id="SSF52374">
    <property type="entry name" value="Nucleotidylyl transferase"/>
    <property type="match status" value="1"/>
</dbReference>
<evidence type="ECO:0000256" key="3">
    <source>
        <dbReference type="ARBA" id="ARBA00022741"/>
    </source>
</evidence>
<dbReference type="GO" id="GO:0000049">
    <property type="term" value="F:tRNA binding"/>
    <property type="evidence" value="ECO:0007669"/>
    <property type="project" value="InterPro"/>
</dbReference>